<organism evidence="2 3">
    <name type="scientific">Desulfovibrio piger ATCC 29098</name>
    <dbReference type="NCBI Taxonomy" id="411464"/>
    <lineage>
        <taxon>Bacteria</taxon>
        <taxon>Pseudomonadati</taxon>
        <taxon>Thermodesulfobacteriota</taxon>
        <taxon>Desulfovibrionia</taxon>
        <taxon>Desulfovibrionales</taxon>
        <taxon>Desulfovibrionaceae</taxon>
        <taxon>Desulfovibrio</taxon>
    </lineage>
</organism>
<reference evidence="2 3" key="2">
    <citation type="submission" date="2008-10" db="EMBL/GenBank/DDBJ databases">
        <authorList>
            <person name="Fulton L."/>
            <person name="Clifton S."/>
            <person name="Fulton B."/>
            <person name="Xu J."/>
            <person name="Minx P."/>
            <person name="Pepin K.H."/>
            <person name="Johnson M."/>
            <person name="Bhonagiri V."/>
            <person name="Nash W.E."/>
            <person name="Mardis E.R."/>
            <person name="Wilson R.K."/>
        </authorList>
    </citation>
    <scope>NUCLEOTIDE SEQUENCE [LARGE SCALE GENOMIC DNA]</scope>
    <source>
        <strain evidence="2 3">ATCC 29098</strain>
    </source>
</reference>
<evidence type="ECO:0000313" key="3">
    <source>
        <dbReference type="Proteomes" id="UP000003676"/>
    </source>
</evidence>
<feature type="compositionally biased region" description="Basic residues" evidence="1">
    <location>
        <begin position="1"/>
        <end position="16"/>
    </location>
</feature>
<name>B6WYC7_9BACT</name>
<comment type="caution">
    <text evidence="2">The sequence shown here is derived from an EMBL/GenBank/DDBJ whole genome shotgun (WGS) entry which is preliminary data.</text>
</comment>
<evidence type="ECO:0000256" key="1">
    <source>
        <dbReference type="SAM" id="MobiDB-lite"/>
    </source>
</evidence>
<dbReference type="AlphaFoldDB" id="B6WYC7"/>
<dbReference type="Proteomes" id="UP000003676">
    <property type="component" value="Unassembled WGS sequence"/>
</dbReference>
<protein>
    <submittedName>
        <fullName evidence="2">Uncharacterized protein</fullName>
    </submittedName>
</protein>
<feature type="region of interest" description="Disordered" evidence="1">
    <location>
        <begin position="1"/>
        <end position="47"/>
    </location>
</feature>
<dbReference type="HOGENOM" id="CLU_3167285_0_0_7"/>
<feature type="compositionally biased region" description="Basic and acidic residues" evidence="1">
    <location>
        <begin position="17"/>
        <end position="33"/>
    </location>
</feature>
<evidence type="ECO:0000313" key="2">
    <source>
        <dbReference type="EMBL" id="EEB32005.1"/>
    </source>
</evidence>
<dbReference type="EMBL" id="ABXU01000090">
    <property type="protein sequence ID" value="EEB32005.1"/>
    <property type="molecule type" value="Genomic_DNA"/>
</dbReference>
<gene>
    <name evidence="2" type="ORF">DESPIG_03108</name>
</gene>
<proteinExistence type="predicted"/>
<accession>B6WYC7</accession>
<sequence>MHERKARLSGCHKKEARKGPLRHDLSGRTDAGDVRMAAPWLPFRSSG</sequence>
<reference evidence="2 3" key="1">
    <citation type="submission" date="2008-10" db="EMBL/GenBank/DDBJ databases">
        <title>Draft genome sequence of Desulvovibrio piger (ATCC 29098).</title>
        <authorList>
            <person name="Sudarsanam P."/>
            <person name="Ley R."/>
            <person name="Guruge J."/>
            <person name="Turnbaugh P.J."/>
            <person name="Mahowald M."/>
            <person name="Liep D."/>
            <person name="Gordon J."/>
        </authorList>
    </citation>
    <scope>NUCLEOTIDE SEQUENCE [LARGE SCALE GENOMIC DNA]</scope>
    <source>
        <strain evidence="2 3">ATCC 29098</strain>
    </source>
</reference>